<sequence length="72" mass="7756">MPVINIKMTHEDGGATKEQKEELSKGITELFAKVFNGRGASTAVVIIEEVSADNYAIGGKTITKIRSEKNCS</sequence>
<dbReference type="EMBL" id="CP053835">
    <property type="protein sequence ID" value="QKF77071.1"/>
    <property type="molecule type" value="Genomic_DNA"/>
</dbReference>
<dbReference type="InterPro" id="IPR018191">
    <property type="entry name" value="4-OT"/>
</dbReference>
<dbReference type="Gene3D" id="3.30.429.10">
    <property type="entry name" value="Macrophage Migration Inhibitory Factor"/>
    <property type="match status" value="1"/>
</dbReference>
<evidence type="ECO:0000313" key="7">
    <source>
        <dbReference type="Proteomes" id="UP000503313"/>
    </source>
</evidence>
<dbReference type="Pfam" id="PF01361">
    <property type="entry name" value="Tautomerase"/>
    <property type="match status" value="1"/>
</dbReference>
<evidence type="ECO:0000256" key="2">
    <source>
        <dbReference type="ARBA" id="ARBA00023235"/>
    </source>
</evidence>
<evidence type="ECO:0000256" key="1">
    <source>
        <dbReference type="ARBA" id="ARBA00006723"/>
    </source>
</evidence>
<dbReference type="NCBIfam" id="TIGR00013">
    <property type="entry name" value="taut"/>
    <property type="match status" value="1"/>
</dbReference>
<dbReference type="PANTHER" id="PTHR35530:SF2">
    <property type="entry name" value="BSL4019 PROTEIN"/>
    <property type="match status" value="1"/>
</dbReference>
<dbReference type="AlphaFoldDB" id="A0AAE7BFQ3"/>
<dbReference type="SUPFAM" id="SSF55331">
    <property type="entry name" value="Tautomerase/MIF"/>
    <property type="match status" value="1"/>
</dbReference>
<dbReference type="Proteomes" id="UP000503313">
    <property type="component" value="Chromosome"/>
</dbReference>
<evidence type="ECO:0000313" key="6">
    <source>
        <dbReference type="EMBL" id="QKF77071.1"/>
    </source>
</evidence>
<dbReference type="KEGG" id="adz:ADFLV_1037"/>
<evidence type="ECO:0000256" key="3">
    <source>
        <dbReference type="PIRSR" id="PIRSR618191-1"/>
    </source>
</evidence>
<organism evidence="6 7">
    <name type="scientific">Arcobacter defluvii</name>
    <dbReference type="NCBI Taxonomy" id="873191"/>
    <lineage>
        <taxon>Bacteria</taxon>
        <taxon>Pseudomonadati</taxon>
        <taxon>Campylobacterota</taxon>
        <taxon>Epsilonproteobacteria</taxon>
        <taxon>Campylobacterales</taxon>
        <taxon>Arcobacteraceae</taxon>
        <taxon>Arcobacter</taxon>
    </lineage>
</organism>
<dbReference type="RefSeq" id="WP_014473809.1">
    <property type="nucleotide sequence ID" value="NZ_CP053835.1"/>
</dbReference>
<proteinExistence type="inferred from homology"/>
<dbReference type="EC" id="5.3.2.-" evidence="4"/>
<protein>
    <recommendedName>
        <fullName evidence="4">Tautomerase</fullName>
        <ecNumber evidence="4">5.3.2.-</ecNumber>
    </recommendedName>
</protein>
<gene>
    <name evidence="6" type="ORF">ADFLV_1037</name>
</gene>
<feature type="domain" description="4-oxalocrotonate tautomerase-like" evidence="5">
    <location>
        <begin position="2"/>
        <end position="64"/>
    </location>
</feature>
<reference evidence="6 7" key="1">
    <citation type="submission" date="2020-05" db="EMBL/GenBank/DDBJ databases">
        <title>Complete genome sequencing of Campylobacter and Arcobacter type strains.</title>
        <authorList>
            <person name="Miller W.G."/>
            <person name="Yee E."/>
        </authorList>
    </citation>
    <scope>NUCLEOTIDE SEQUENCE [LARGE SCALE GENOMIC DNA]</scope>
    <source>
        <strain evidence="6 7">LMG 25694</strain>
    </source>
</reference>
<dbReference type="PANTHER" id="PTHR35530">
    <property type="entry name" value="TAUTOMERASE-RELATED"/>
    <property type="match status" value="1"/>
</dbReference>
<feature type="active site" description="Proton acceptor; via imino nitrogen" evidence="3">
    <location>
        <position position="2"/>
    </location>
</feature>
<dbReference type="InterPro" id="IPR004370">
    <property type="entry name" value="4-OT-like_dom"/>
</dbReference>
<dbReference type="InterPro" id="IPR014347">
    <property type="entry name" value="Tautomerase/MIF_sf"/>
</dbReference>
<name>A0AAE7BFQ3_9BACT</name>
<accession>A0AAE7BFQ3</accession>
<evidence type="ECO:0000256" key="4">
    <source>
        <dbReference type="RuleBase" id="RU362032"/>
    </source>
</evidence>
<keyword evidence="7" id="KW-1185">Reference proteome</keyword>
<comment type="similarity">
    <text evidence="1 4">Belongs to the 4-oxalocrotonate tautomerase family.</text>
</comment>
<dbReference type="GO" id="GO:0016853">
    <property type="term" value="F:isomerase activity"/>
    <property type="evidence" value="ECO:0007669"/>
    <property type="project" value="UniProtKB-UniRule"/>
</dbReference>
<evidence type="ECO:0000259" key="5">
    <source>
        <dbReference type="Pfam" id="PF01361"/>
    </source>
</evidence>
<keyword evidence="2 4" id="KW-0413">Isomerase</keyword>